<proteinExistence type="predicted"/>
<sequence>MDVLVSVQHPAHVHFYRHAIAELRERGHDVHVFAVDKDVTVDLLEAHGVDHTVLAERSPGGSVPRAQATYEYRLWRAARRIEPDVATGIGGVAASHVATLVGARGVVFTDTEHATLSNRLAFPFADRICTPTCYRDRIGPKQYAYPGYHELAYLHPDRFTPDPDALADLDVDPDDTFVVFRLVRWDAMHNAGGDGFEDAAGGVEGLRNAIERLEATGADVLITSEKSLPPALEEYRATVATHRMHDLLAHADLFLGESGTMTAESAVLGTPSIYVHENDTGLTDDLAEYGLVYPFHGPDRHEAGLEKAVAVLEGREDADWGARRERLLADRRDTTDVIVERLLHEGTR</sequence>
<accession>A0A7D5QEB1</accession>
<name>A0A7D5QEB1_9EURY</name>
<dbReference type="PANTHER" id="PTHR39662:SF1">
    <property type="entry name" value="DUF354 DOMAIN-CONTAINING PROTEIN"/>
    <property type="match status" value="1"/>
</dbReference>
<organism evidence="1 2">
    <name type="scientific">Halorarum salinum</name>
    <dbReference type="NCBI Taxonomy" id="2743089"/>
    <lineage>
        <taxon>Archaea</taxon>
        <taxon>Methanobacteriati</taxon>
        <taxon>Methanobacteriota</taxon>
        <taxon>Stenosarchaea group</taxon>
        <taxon>Halobacteria</taxon>
        <taxon>Halobacteriales</taxon>
        <taxon>Haloferacaceae</taxon>
        <taxon>Halorarum</taxon>
    </lineage>
</organism>
<dbReference type="OrthoDB" id="185087at2157"/>
<dbReference type="EMBL" id="CP058579">
    <property type="protein sequence ID" value="QLG63940.1"/>
    <property type="molecule type" value="Genomic_DNA"/>
</dbReference>
<dbReference type="SUPFAM" id="SSF53756">
    <property type="entry name" value="UDP-Glycosyltransferase/glycogen phosphorylase"/>
    <property type="match status" value="1"/>
</dbReference>
<dbReference type="Gene3D" id="3.40.50.2000">
    <property type="entry name" value="Glycogen Phosphorylase B"/>
    <property type="match status" value="2"/>
</dbReference>
<protein>
    <submittedName>
        <fullName evidence="1">DUF354 domain-containing protein</fullName>
    </submittedName>
</protein>
<dbReference type="InterPro" id="IPR007152">
    <property type="entry name" value="DUF354"/>
</dbReference>
<dbReference type="KEGG" id="halu:HUG12_00960"/>
<evidence type="ECO:0000313" key="2">
    <source>
        <dbReference type="Proteomes" id="UP000509626"/>
    </source>
</evidence>
<dbReference type="PANTHER" id="PTHR39662">
    <property type="entry name" value="DUF354 DOMAIN-CONTAINING PROTEIN-RELATED"/>
    <property type="match status" value="1"/>
</dbReference>
<dbReference type="PIRSF" id="PIRSF005357">
    <property type="entry name" value="UCP005357"/>
    <property type="match status" value="1"/>
</dbReference>
<dbReference type="RefSeq" id="WP_179270524.1">
    <property type="nucleotide sequence ID" value="NZ_CP058579.1"/>
</dbReference>
<keyword evidence="2" id="KW-1185">Reference proteome</keyword>
<dbReference type="AlphaFoldDB" id="A0A7D5QEB1"/>
<dbReference type="GeneID" id="56035985"/>
<dbReference type="Proteomes" id="UP000509626">
    <property type="component" value="Chromosome"/>
</dbReference>
<reference evidence="1 2" key="1">
    <citation type="submission" date="2020-06" db="EMBL/GenBank/DDBJ databases">
        <title>NJ-3-1, isolated from saline soil.</title>
        <authorList>
            <person name="Cui H.L."/>
            <person name="Shi X."/>
        </authorList>
    </citation>
    <scope>NUCLEOTIDE SEQUENCE [LARGE SCALE GENOMIC DNA]</scope>
    <source>
        <strain evidence="1 2">NJ-3-1</strain>
    </source>
</reference>
<evidence type="ECO:0000313" key="1">
    <source>
        <dbReference type="EMBL" id="QLG63940.1"/>
    </source>
</evidence>
<dbReference type="Pfam" id="PF04007">
    <property type="entry name" value="DUF354"/>
    <property type="match status" value="1"/>
</dbReference>
<gene>
    <name evidence="1" type="ORF">HUG12_00960</name>
</gene>